<dbReference type="InterPro" id="IPR012337">
    <property type="entry name" value="RNaseH-like_sf"/>
</dbReference>
<dbReference type="InterPro" id="IPR041577">
    <property type="entry name" value="RT_RNaseH_2"/>
</dbReference>
<dbReference type="PROSITE" id="PS50994">
    <property type="entry name" value="INTEGRASE"/>
    <property type="match status" value="1"/>
</dbReference>
<reference evidence="10" key="1">
    <citation type="submission" date="2018-02" db="EMBL/GenBank/DDBJ databases">
        <authorList>
            <person name="Cohen D.B."/>
            <person name="Kent A.D."/>
        </authorList>
    </citation>
    <scope>NUCLEOTIDE SEQUENCE</scope>
</reference>
<dbReference type="Gene3D" id="3.30.70.270">
    <property type="match status" value="2"/>
</dbReference>
<dbReference type="GO" id="GO:0003676">
    <property type="term" value="F:nucleic acid binding"/>
    <property type="evidence" value="ECO:0007669"/>
    <property type="project" value="InterPro"/>
</dbReference>
<keyword evidence="3" id="KW-0540">Nuclease</keyword>
<dbReference type="InterPro" id="IPR043128">
    <property type="entry name" value="Rev_trsase/Diguanyl_cyclase"/>
</dbReference>
<dbReference type="PANTHER" id="PTHR37984">
    <property type="entry name" value="PROTEIN CBG26694"/>
    <property type="match status" value="1"/>
</dbReference>
<evidence type="ECO:0000256" key="5">
    <source>
        <dbReference type="ARBA" id="ARBA00023172"/>
    </source>
</evidence>
<dbReference type="SUPFAM" id="SSF53098">
    <property type="entry name" value="Ribonuclease H-like"/>
    <property type="match status" value="2"/>
</dbReference>
<evidence type="ECO:0000256" key="6">
    <source>
        <dbReference type="ARBA" id="ARBA00023268"/>
    </source>
</evidence>
<evidence type="ECO:0000259" key="9">
    <source>
        <dbReference type="PROSITE" id="PS50994"/>
    </source>
</evidence>
<keyword evidence="6" id="KW-0511">Multifunctional enzyme</keyword>
<keyword evidence="4" id="KW-0255">Endonuclease</keyword>
<protein>
    <submittedName>
        <fullName evidence="10">Uncharacterized protein</fullName>
    </submittedName>
</protein>
<evidence type="ECO:0000256" key="1">
    <source>
        <dbReference type="ARBA" id="ARBA00022679"/>
    </source>
</evidence>
<dbReference type="CDD" id="cd01647">
    <property type="entry name" value="RT_LTR"/>
    <property type="match status" value="1"/>
</dbReference>
<feature type="domain" description="Integrase catalytic" evidence="9">
    <location>
        <begin position="1264"/>
        <end position="1423"/>
    </location>
</feature>
<organism evidence="10">
    <name type="scientific">Fagus sylvatica</name>
    <name type="common">Beechnut</name>
    <dbReference type="NCBI Taxonomy" id="28930"/>
    <lineage>
        <taxon>Eukaryota</taxon>
        <taxon>Viridiplantae</taxon>
        <taxon>Streptophyta</taxon>
        <taxon>Embryophyta</taxon>
        <taxon>Tracheophyta</taxon>
        <taxon>Spermatophyta</taxon>
        <taxon>Magnoliopsida</taxon>
        <taxon>eudicotyledons</taxon>
        <taxon>Gunneridae</taxon>
        <taxon>Pentapetalae</taxon>
        <taxon>rosids</taxon>
        <taxon>fabids</taxon>
        <taxon>Fagales</taxon>
        <taxon>Fagaceae</taxon>
        <taxon>Fagus</taxon>
    </lineage>
</organism>
<dbReference type="InterPro" id="IPR036397">
    <property type="entry name" value="RNaseH_sf"/>
</dbReference>
<evidence type="ECO:0000256" key="2">
    <source>
        <dbReference type="ARBA" id="ARBA00022695"/>
    </source>
</evidence>
<feature type="region of interest" description="Disordered" evidence="7">
    <location>
        <begin position="349"/>
        <end position="388"/>
    </location>
</feature>
<evidence type="ECO:0000313" key="10">
    <source>
        <dbReference type="EMBL" id="SPC92431.1"/>
    </source>
</evidence>
<dbReference type="Pfam" id="PF17921">
    <property type="entry name" value="Integrase_H2C2"/>
    <property type="match status" value="1"/>
</dbReference>
<dbReference type="InterPro" id="IPR005162">
    <property type="entry name" value="Retrotrans_gag_dom"/>
</dbReference>
<dbReference type="GO" id="GO:0004523">
    <property type="term" value="F:RNA-DNA hybrid ribonuclease activity"/>
    <property type="evidence" value="ECO:0007669"/>
    <property type="project" value="InterPro"/>
</dbReference>
<evidence type="ECO:0000256" key="4">
    <source>
        <dbReference type="ARBA" id="ARBA00022759"/>
    </source>
</evidence>
<keyword evidence="1" id="KW-0808">Transferase</keyword>
<dbReference type="InterPro" id="IPR050951">
    <property type="entry name" value="Retrovirus_Pol_polyprotein"/>
</dbReference>
<dbReference type="Pfam" id="PF00078">
    <property type="entry name" value="RVT_1"/>
    <property type="match status" value="1"/>
</dbReference>
<dbReference type="Pfam" id="PF17919">
    <property type="entry name" value="RT_RNaseH_2"/>
    <property type="match status" value="1"/>
</dbReference>
<dbReference type="EMBL" id="OIVN01001306">
    <property type="protein sequence ID" value="SPC92431.1"/>
    <property type="molecule type" value="Genomic_DNA"/>
</dbReference>
<dbReference type="InterPro" id="IPR002156">
    <property type="entry name" value="RNaseH_domain"/>
</dbReference>
<dbReference type="Pfam" id="PF13456">
    <property type="entry name" value="RVT_3"/>
    <property type="match status" value="1"/>
</dbReference>
<keyword evidence="5" id="KW-0233">DNA recombination</keyword>
<dbReference type="InterPro" id="IPR041588">
    <property type="entry name" value="Integrase_H2C2"/>
</dbReference>
<evidence type="ECO:0000259" key="8">
    <source>
        <dbReference type="PROSITE" id="PS50879"/>
    </source>
</evidence>
<evidence type="ECO:0000256" key="7">
    <source>
        <dbReference type="SAM" id="MobiDB-lite"/>
    </source>
</evidence>
<dbReference type="InterPro" id="IPR001584">
    <property type="entry name" value="Integrase_cat-core"/>
</dbReference>
<dbReference type="CDD" id="cd00303">
    <property type="entry name" value="retropepsin_like"/>
    <property type="match status" value="1"/>
</dbReference>
<dbReference type="Pfam" id="PF03732">
    <property type="entry name" value="Retrotrans_gag"/>
    <property type="match status" value="1"/>
</dbReference>
<dbReference type="Gene3D" id="3.10.10.10">
    <property type="entry name" value="HIV Type 1 Reverse Transcriptase, subunit A, domain 1"/>
    <property type="match status" value="1"/>
</dbReference>
<feature type="compositionally biased region" description="Basic residues" evidence="7">
    <location>
        <begin position="71"/>
        <end position="82"/>
    </location>
</feature>
<dbReference type="PANTHER" id="PTHR37984:SF5">
    <property type="entry name" value="PROTEIN NYNRIN-LIKE"/>
    <property type="match status" value="1"/>
</dbReference>
<feature type="region of interest" description="Disordered" evidence="7">
    <location>
        <begin position="1"/>
        <end position="98"/>
    </location>
</feature>
<dbReference type="Gene3D" id="2.40.70.10">
    <property type="entry name" value="Acid Proteases"/>
    <property type="match status" value="1"/>
</dbReference>
<accession>A0A2N9FZT1</accession>
<keyword evidence="4" id="KW-0378">Hydrolase</keyword>
<dbReference type="Gene3D" id="1.10.340.70">
    <property type="match status" value="1"/>
</dbReference>
<dbReference type="InterPro" id="IPR000477">
    <property type="entry name" value="RT_dom"/>
</dbReference>
<gene>
    <name evidence="10" type="ORF">FSB_LOCUS20313</name>
</gene>
<feature type="region of interest" description="Disordered" evidence="7">
    <location>
        <begin position="119"/>
        <end position="195"/>
    </location>
</feature>
<dbReference type="Pfam" id="PF00665">
    <property type="entry name" value="rve"/>
    <property type="match status" value="1"/>
</dbReference>
<dbReference type="PROSITE" id="PS50879">
    <property type="entry name" value="RNASE_H_1"/>
    <property type="match status" value="1"/>
</dbReference>
<dbReference type="InterPro" id="IPR043502">
    <property type="entry name" value="DNA/RNA_pol_sf"/>
</dbReference>
<proteinExistence type="predicted"/>
<dbReference type="GO" id="GO:0016779">
    <property type="term" value="F:nucleotidyltransferase activity"/>
    <property type="evidence" value="ECO:0007669"/>
    <property type="project" value="UniProtKB-KW"/>
</dbReference>
<name>A0A2N9FZT1_FAGSY</name>
<feature type="domain" description="RNase H type-1" evidence="8">
    <location>
        <begin position="1011"/>
        <end position="1140"/>
    </location>
</feature>
<keyword evidence="2" id="KW-0548">Nucleotidyltransferase</keyword>
<dbReference type="GO" id="GO:0015074">
    <property type="term" value="P:DNA integration"/>
    <property type="evidence" value="ECO:0007669"/>
    <property type="project" value="InterPro"/>
</dbReference>
<dbReference type="Gene3D" id="3.30.420.10">
    <property type="entry name" value="Ribonuclease H-like superfamily/Ribonuclease H"/>
    <property type="match status" value="2"/>
</dbReference>
<dbReference type="InterPro" id="IPR021109">
    <property type="entry name" value="Peptidase_aspartic_dom_sf"/>
</dbReference>
<evidence type="ECO:0000256" key="3">
    <source>
        <dbReference type="ARBA" id="ARBA00022722"/>
    </source>
</evidence>
<dbReference type="SUPFAM" id="SSF56672">
    <property type="entry name" value="DNA/RNA polymerases"/>
    <property type="match status" value="1"/>
</dbReference>
<feature type="compositionally biased region" description="Basic residues" evidence="7">
    <location>
        <begin position="119"/>
        <end position="138"/>
    </location>
</feature>
<dbReference type="CDD" id="cd09279">
    <property type="entry name" value="RNase_HI_like"/>
    <property type="match status" value="1"/>
</dbReference>
<sequence length="1499" mass="171094">MASRIEKVTVCSGRGKDPMIIPEGENPLPETDLSSNNDKRWPEGTPSKKALRRIVVRSEIRNERKPEPSHRYRKRSKTNRRTRVIEPRTSSSTSDQTWDKCNEDTVEALQQQVLDLKKKLKKNKHSMRSQHSNRPKTRSKLERYLSSDSSSMSAAETNEDENSDGRNKGGRSLARGSRGNWSESPSMVRQPYKERKGQETVWKALHQISHSPFSKEMKKAHLPGKVFPPELRPISLKWFNRLPHSSIYSWDELAETFVSRFITNSQKPKEFDSLMSMRMKDTESLKSNSSRYWEVYNEVDGGTEDMAIRTFKQGLDPESKLRHSLSKRPAKSMRDLMSRIEQYVRVEEDRARTRATSTHSRLPRKPANTEQKKAEIPPRNPTRFPRPKELGGVYTVFNQPIYHLRDVQTPHDDPLVIKLRIGDSDVKRVLIDQGSCSEIMYPDLFHGLGLKQSDLQPYDAPLFGFSGESTQPIGRITMTVHTGPISLDTKFIVVNVPSPYIEIMGRRWLHRLKAVPSSLHQKLYFPTDFGIMEIKGDQVASKQCIMAAIKQNPPGPADRTKLIDFLTSKVDVFAWDPYEVPGVNPDYIQHRLNVDPHFKPVQQKTRRSTPVHAEVVQKEVERLLQAGAIREIHYPTWLSNTMVVKKKNGKWRVCVDFTSLNQACPKDPFPLPKIDQLVDATTGHDRMSFLDAFQGYHQISLSAEDRKKTAFITPLGIYCYKVMPFGLKNAGATYQRMVTKMFKDQIGKTMEIYIDDMVVKSKLSQNHLEDLTETFRILRLHKLRLNASKCVFGVDSGKLLGFMVSHRGIEVNPDQIKAIQELKAPQTHKEVQRLTGMIATLNRFISRSADWCQPFFQLLKKGITFKWDDNCISAFEDLKRYLSSSLLLSNPQPGEPLFIYLAVSKRAVSAVLIRIKDTIQCPVYYTSKTITDAETRYLPLEKYPVQAMFHKADFTGRIWKWGAKIGTLDVKYLLRTTIKGQILADFVVEFTPTPEQKDLNEITFQENSPKDSGWWKIYVDGASNTKGSGTGVVIITPDEAVIEQSIRLDFKTSNNEAEYEAVLAGLNSAKTLGAKHLTVYCDSLLVASQINGEYMARDKSMAAYLLKVQQTMTGFKMVRVEQISRNLNNHADALATLASVLSADFKRFIPIETLVTPSIGLLASHIYTIMVGPCWMDPYALYLKEGPYLLCVHPDIVEDLLYEIHEGICGSHTGGKSLVHRALTQGYWWLYMQKDAVDYVKKCDKCQRFSHSVHQLAGELQPLVSLWPFTQWGMDLVGPLPKATGNRRWLIVATDYFTKWVEAEPLANISDKDSIKFVWKNIITRFGIPKTIILDNGTQFTSKPFTKYCSELGIKNVYNSPTYPQSNGQTEASNKIVLDGIKKRLEYAKGRWVEELPNVLWTFRITPRRSMGETPFSLAYGSEAVIPLKIGLPTFRTSEWEQTKNNLAQSQALDLLEERREHAMIRLASYQQQLKKGYNKNVRPRSFYQGDLVPQKGFG</sequence>
<dbReference type="GO" id="GO:0006310">
    <property type="term" value="P:DNA recombination"/>
    <property type="evidence" value="ECO:0007669"/>
    <property type="project" value="UniProtKB-KW"/>
</dbReference>
<feature type="compositionally biased region" description="Basic and acidic residues" evidence="7">
    <location>
        <begin position="56"/>
        <end position="70"/>
    </location>
</feature>